<dbReference type="EMBL" id="LMWJ01000018">
    <property type="protein sequence ID" value="KUM71981.1"/>
    <property type="molecule type" value="Genomic_DNA"/>
</dbReference>
<name>A0A117P2R9_9ACTN</name>
<evidence type="ECO:0000256" key="1">
    <source>
        <dbReference type="SAM" id="Phobius"/>
    </source>
</evidence>
<keyword evidence="1" id="KW-0812">Transmembrane</keyword>
<gene>
    <name evidence="2" type="ORF">AQI70_25105</name>
</gene>
<evidence type="ECO:0000313" key="3">
    <source>
        <dbReference type="Proteomes" id="UP000054024"/>
    </source>
</evidence>
<reference evidence="2 3" key="1">
    <citation type="submission" date="2015-10" db="EMBL/GenBank/DDBJ databases">
        <title>Draft genome sequence of Streptomyces curacoi DSM 40107, type strain for the species Streptomyces curacoi.</title>
        <authorList>
            <person name="Ruckert C."/>
            <person name="Winkler A."/>
            <person name="Kalinowski J."/>
            <person name="Kampfer P."/>
            <person name="Glaeser S."/>
        </authorList>
    </citation>
    <scope>NUCLEOTIDE SEQUENCE [LARGE SCALE GENOMIC DNA]</scope>
    <source>
        <strain evidence="2 3">DSM 40107</strain>
    </source>
</reference>
<dbReference type="STRING" id="146536.AQI70_25105"/>
<feature type="transmembrane region" description="Helical" evidence="1">
    <location>
        <begin position="124"/>
        <end position="148"/>
    </location>
</feature>
<comment type="caution">
    <text evidence="2">The sequence shown here is derived from an EMBL/GenBank/DDBJ whole genome shotgun (WGS) entry which is preliminary data.</text>
</comment>
<sequence>MTALSEGSDTGVGGGAPLEPDRIKHLEFIQATITRLGTNSFLVKGWALTLAAGLLALSASRLSWHIATVGVLPLLCFWYLDCFFLRQERAFRRLYDDARQPDSTVEVLSMNVRPYLAQMPWPEVWVTPTLLLFYAPLLLADLALLALAL</sequence>
<keyword evidence="3" id="KW-1185">Reference proteome</keyword>
<keyword evidence="1" id="KW-0472">Membrane</keyword>
<keyword evidence="1" id="KW-1133">Transmembrane helix</keyword>
<feature type="transmembrane region" description="Helical" evidence="1">
    <location>
        <begin position="64"/>
        <end position="85"/>
    </location>
</feature>
<accession>A0A117P2R9</accession>
<feature type="transmembrane region" description="Helical" evidence="1">
    <location>
        <begin position="41"/>
        <end position="58"/>
    </location>
</feature>
<proteinExistence type="predicted"/>
<dbReference type="AlphaFoldDB" id="A0A117P2R9"/>
<evidence type="ECO:0000313" key="2">
    <source>
        <dbReference type="EMBL" id="KUM71981.1"/>
    </source>
</evidence>
<organism evidence="2 3">
    <name type="scientific">Streptomyces curacoi</name>
    <dbReference type="NCBI Taxonomy" id="146536"/>
    <lineage>
        <taxon>Bacteria</taxon>
        <taxon>Bacillati</taxon>
        <taxon>Actinomycetota</taxon>
        <taxon>Actinomycetes</taxon>
        <taxon>Kitasatosporales</taxon>
        <taxon>Streptomycetaceae</taxon>
        <taxon>Streptomyces</taxon>
    </lineage>
</organism>
<protein>
    <submittedName>
        <fullName evidence="2">Uncharacterized protein</fullName>
    </submittedName>
</protein>
<dbReference type="Proteomes" id="UP000054024">
    <property type="component" value="Unassembled WGS sequence"/>
</dbReference>
<dbReference type="OrthoDB" id="573709at2"/>
<dbReference type="RefSeq" id="WP_062153834.1">
    <property type="nucleotide sequence ID" value="NZ_KQ947990.1"/>
</dbReference>